<evidence type="ECO:0000313" key="3">
    <source>
        <dbReference type="Proteomes" id="UP000597444"/>
    </source>
</evidence>
<feature type="domain" description="SnoaL-like" evidence="1">
    <location>
        <begin position="11"/>
        <end position="103"/>
    </location>
</feature>
<dbReference type="SUPFAM" id="SSF54427">
    <property type="entry name" value="NTF2-like"/>
    <property type="match status" value="1"/>
</dbReference>
<comment type="caution">
    <text evidence="2">The sequence shown here is derived from an EMBL/GenBank/DDBJ whole genome shotgun (WGS) entry which is preliminary data.</text>
</comment>
<dbReference type="AlphaFoldDB" id="A0A8J3ITS3"/>
<keyword evidence="3" id="KW-1185">Reference proteome</keyword>
<proteinExistence type="predicted"/>
<evidence type="ECO:0000259" key="1">
    <source>
        <dbReference type="Pfam" id="PF12680"/>
    </source>
</evidence>
<protein>
    <recommendedName>
        <fullName evidence="1">SnoaL-like domain-containing protein</fullName>
    </recommendedName>
</protein>
<sequence>MDISSLHSPLVRRAIEALNDERLDDFMALFAHDAIVVDGTTYHGTKAIRAWMQRENIGVHMRIHVVREKDTEGMIVEVQAASQGGYSGPGTFSFTAHNGLLTRLEIS</sequence>
<dbReference type="InterPro" id="IPR032710">
    <property type="entry name" value="NTF2-like_dom_sf"/>
</dbReference>
<dbReference type="Gene3D" id="3.10.450.50">
    <property type="match status" value="1"/>
</dbReference>
<gene>
    <name evidence="2" type="ORF">KSF_060940</name>
</gene>
<dbReference type="EMBL" id="BNJK01000001">
    <property type="protein sequence ID" value="GHO96046.1"/>
    <property type="molecule type" value="Genomic_DNA"/>
</dbReference>
<dbReference type="InterPro" id="IPR037401">
    <property type="entry name" value="SnoaL-like"/>
</dbReference>
<dbReference type="Proteomes" id="UP000597444">
    <property type="component" value="Unassembled WGS sequence"/>
</dbReference>
<dbReference type="Pfam" id="PF12680">
    <property type="entry name" value="SnoaL_2"/>
    <property type="match status" value="1"/>
</dbReference>
<name>A0A8J3ITS3_9CHLR</name>
<organism evidence="2 3">
    <name type="scientific">Reticulibacter mediterranei</name>
    <dbReference type="NCBI Taxonomy" id="2778369"/>
    <lineage>
        <taxon>Bacteria</taxon>
        <taxon>Bacillati</taxon>
        <taxon>Chloroflexota</taxon>
        <taxon>Ktedonobacteria</taxon>
        <taxon>Ktedonobacterales</taxon>
        <taxon>Reticulibacteraceae</taxon>
        <taxon>Reticulibacter</taxon>
    </lineage>
</organism>
<dbReference type="RefSeq" id="WP_220206695.1">
    <property type="nucleotide sequence ID" value="NZ_BNJK01000001.1"/>
</dbReference>
<accession>A0A8J3ITS3</accession>
<evidence type="ECO:0000313" key="2">
    <source>
        <dbReference type="EMBL" id="GHO96046.1"/>
    </source>
</evidence>
<reference evidence="2" key="1">
    <citation type="submission" date="2020-10" db="EMBL/GenBank/DDBJ databases">
        <title>Taxonomic study of unclassified bacteria belonging to the class Ktedonobacteria.</title>
        <authorList>
            <person name="Yabe S."/>
            <person name="Wang C.M."/>
            <person name="Zheng Y."/>
            <person name="Sakai Y."/>
            <person name="Cavaletti L."/>
            <person name="Monciardini P."/>
            <person name="Donadio S."/>
        </authorList>
    </citation>
    <scope>NUCLEOTIDE SEQUENCE</scope>
    <source>
        <strain evidence="2">ID150040</strain>
    </source>
</reference>